<evidence type="ECO:0000313" key="2">
    <source>
        <dbReference type="Proteomes" id="UP000345177"/>
    </source>
</evidence>
<sequence length="153" mass="16964">MPLHDDYAAPTTTIQSQGKPVIDVRGLSFVDISLLINSHRADMEKLWSMYNEFKRKDGGNLVGDALVMRYGFELLNEAPGILANIIALGADEQERIEQISRLPATVQIDSLVAIFKMTIEDFGGVKKMMATLWDTALSFAPEEVRAKAENAVH</sequence>
<organism evidence="1 2">
    <name type="scientific">Serratia phage JS26</name>
    <dbReference type="NCBI Taxonomy" id="2315217"/>
    <lineage>
        <taxon>Viruses</taxon>
        <taxon>Duplodnaviria</taxon>
        <taxon>Heunggongvirae</taxon>
        <taxon>Uroviricota</taxon>
        <taxon>Caudoviricetes</taxon>
        <taxon>Casjensviridae</taxon>
        <taxon>Dunedinvirus</taxon>
        <taxon>Dunedinvirus JS26</taxon>
    </lineage>
</organism>
<dbReference type="Proteomes" id="UP000345177">
    <property type="component" value="Segment"/>
</dbReference>
<name>A0A5Q2F5F0_9CAUD</name>
<dbReference type="GeneID" id="62682720"/>
<reference evidence="1 2" key="1">
    <citation type="submission" date="2019-09" db="EMBL/GenBank/DDBJ databases">
        <title>Transcriptional response of Serratia to Siphovirus infection.</title>
        <authorList>
            <person name="Malone L.M."/>
            <person name="Fineran P.C."/>
        </authorList>
    </citation>
    <scope>NUCLEOTIDE SEQUENCE [LARGE SCALE GENOMIC DNA]</scope>
</reference>
<protein>
    <recommendedName>
        <fullName evidence="3">Tail assembly chaperone</fullName>
    </recommendedName>
</protein>
<evidence type="ECO:0008006" key="3">
    <source>
        <dbReference type="Google" id="ProtNLM"/>
    </source>
</evidence>
<dbReference type="KEGG" id="vg:62682720"/>
<dbReference type="EMBL" id="MN505213">
    <property type="protein sequence ID" value="QGF20901.1"/>
    <property type="molecule type" value="Genomic_DNA"/>
</dbReference>
<dbReference type="RefSeq" id="YP_010000080.1">
    <property type="nucleotide sequence ID" value="NC_053012.1"/>
</dbReference>
<accession>A0A5Q2F5F0</accession>
<evidence type="ECO:0000313" key="1">
    <source>
        <dbReference type="EMBL" id="QGF20901.1"/>
    </source>
</evidence>
<keyword evidence="2" id="KW-1185">Reference proteome</keyword>
<proteinExistence type="predicted"/>
<dbReference type="InterPro" id="IPR057378">
    <property type="entry name" value="Pre_tape_measure"/>
</dbReference>
<dbReference type="Pfam" id="PF23789">
    <property type="entry name" value="Pre_tape_measure"/>
    <property type="match status" value="1"/>
</dbReference>